<dbReference type="SUPFAM" id="SSF117916">
    <property type="entry name" value="Fe-S cluster assembly (FSCA) domain-like"/>
    <property type="match status" value="1"/>
</dbReference>
<dbReference type="Gene3D" id="3.30.300.130">
    <property type="entry name" value="Fe-S cluster assembly (FSCA)"/>
    <property type="match status" value="1"/>
</dbReference>
<dbReference type="InterPro" id="IPR034904">
    <property type="entry name" value="FSCA_dom_sf"/>
</dbReference>
<name>A0ABV4AJU6_9GAMM</name>
<dbReference type="Proteomes" id="UP001562065">
    <property type="component" value="Unassembled WGS sequence"/>
</dbReference>
<accession>A0ABV4AJU6</accession>
<dbReference type="NCBIfam" id="TIGR03406">
    <property type="entry name" value="FeS_long_SufT"/>
    <property type="match status" value="1"/>
</dbReference>
<evidence type="ECO:0000313" key="3">
    <source>
        <dbReference type="Proteomes" id="UP001562065"/>
    </source>
</evidence>
<evidence type="ECO:0000313" key="2">
    <source>
        <dbReference type="EMBL" id="MEY1662793.1"/>
    </source>
</evidence>
<sequence>MSSPPINVAAREQRTVALTRDVTARRVPTGDPVTLPAFSFVNLRQSLGGTFTVTFQGNMMRIDGTDADALGMEPLQLEFEPPAADGSVRQSDLDHVLDTVFDPEIPVSILELGLVYGCDVIRRGEQNVVQVRMTLTAPTCGMGPVLVADVEYRLRLVPNVDLVEVELVFDPPWSRDMMSDAALIELGLF</sequence>
<dbReference type="InterPro" id="IPR002744">
    <property type="entry name" value="MIP18-like"/>
</dbReference>
<dbReference type="EMBL" id="JBGCUO010000001">
    <property type="protein sequence ID" value="MEY1662793.1"/>
    <property type="molecule type" value="Genomic_DNA"/>
</dbReference>
<comment type="caution">
    <text evidence="2">The sequence shown here is derived from an EMBL/GenBank/DDBJ whole genome shotgun (WGS) entry which is preliminary data.</text>
</comment>
<dbReference type="InterPro" id="IPR017776">
    <property type="entry name" value="FeS_assembly_SufT_put"/>
</dbReference>
<protein>
    <submittedName>
        <fullName evidence="2">Fe-S cluster assembly protein SufT</fullName>
    </submittedName>
</protein>
<dbReference type="InterPro" id="IPR052339">
    <property type="entry name" value="Fe-S_Maturation_MIP18"/>
</dbReference>
<evidence type="ECO:0000259" key="1">
    <source>
        <dbReference type="Pfam" id="PF01883"/>
    </source>
</evidence>
<keyword evidence="3" id="KW-1185">Reference proteome</keyword>
<dbReference type="PANTHER" id="PTHR42831:SF1">
    <property type="entry name" value="FE-S PROTEIN MATURATION AUXILIARY FACTOR YITW"/>
    <property type="match status" value="1"/>
</dbReference>
<dbReference type="Pfam" id="PF01883">
    <property type="entry name" value="FeS_assembly_P"/>
    <property type="match status" value="1"/>
</dbReference>
<dbReference type="RefSeq" id="WP_369456019.1">
    <property type="nucleotide sequence ID" value="NZ_JBGCUO010000001.1"/>
</dbReference>
<dbReference type="PANTHER" id="PTHR42831">
    <property type="entry name" value="FE-S PROTEIN MATURATION AUXILIARY FACTOR YITW"/>
    <property type="match status" value="1"/>
</dbReference>
<gene>
    <name evidence="2" type="primary">sufT</name>
    <name evidence="2" type="ORF">AB5I84_11585</name>
</gene>
<organism evidence="2 3">
    <name type="scientific">Isoalcanivorax beigongshangi</name>
    <dbReference type="NCBI Taxonomy" id="3238810"/>
    <lineage>
        <taxon>Bacteria</taxon>
        <taxon>Pseudomonadati</taxon>
        <taxon>Pseudomonadota</taxon>
        <taxon>Gammaproteobacteria</taxon>
        <taxon>Oceanospirillales</taxon>
        <taxon>Alcanivoracaceae</taxon>
        <taxon>Isoalcanivorax</taxon>
    </lineage>
</organism>
<proteinExistence type="predicted"/>
<reference evidence="2 3" key="1">
    <citation type="submission" date="2024-07" db="EMBL/GenBank/DDBJ databases">
        <authorList>
            <person name="Ren Q."/>
        </authorList>
    </citation>
    <scope>NUCLEOTIDE SEQUENCE [LARGE SCALE GENOMIC DNA]</scope>
    <source>
        <strain evidence="2 3">REN37</strain>
    </source>
</reference>
<feature type="domain" description="MIP18 family-like" evidence="1">
    <location>
        <begin position="95"/>
        <end position="166"/>
    </location>
</feature>